<evidence type="ECO:0000313" key="8">
    <source>
        <dbReference type="EMBL" id="MDO8106387.1"/>
    </source>
</evidence>
<keyword evidence="5 8" id="KW-0067">ATP-binding</keyword>
<dbReference type="InterPro" id="IPR027417">
    <property type="entry name" value="P-loop_NTPase"/>
</dbReference>
<evidence type="ECO:0000256" key="3">
    <source>
        <dbReference type="ARBA" id="ARBA00022448"/>
    </source>
</evidence>
<gene>
    <name evidence="8" type="ORF">Q6348_04155</name>
</gene>
<evidence type="ECO:0000256" key="4">
    <source>
        <dbReference type="ARBA" id="ARBA00022741"/>
    </source>
</evidence>
<feature type="domain" description="ABC transporter" evidence="7">
    <location>
        <begin position="5"/>
        <end position="230"/>
    </location>
</feature>
<dbReference type="SMART" id="SM00382">
    <property type="entry name" value="AAA"/>
    <property type="match status" value="1"/>
</dbReference>
<dbReference type="InterPro" id="IPR050763">
    <property type="entry name" value="ABC_transporter_ATP-binding"/>
</dbReference>
<keyword evidence="9" id="KW-1185">Reference proteome</keyword>
<dbReference type="GO" id="GO:0005524">
    <property type="term" value="F:ATP binding"/>
    <property type="evidence" value="ECO:0007669"/>
    <property type="project" value="UniProtKB-KW"/>
</dbReference>
<dbReference type="Gene3D" id="3.40.50.300">
    <property type="entry name" value="P-loop containing nucleotide triphosphate hydrolases"/>
    <property type="match status" value="1"/>
</dbReference>
<accession>A0ABT9D6D8</accession>
<keyword evidence="4" id="KW-0547">Nucleotide-binding</keyword>
<dbReference type="PROSITE" id="PS00211">
    <property type="entry name" value="ABC_TRANSPORTER_1"/>
    <property type="match status" value="1"/>
</dbReference>
<protein>
    <submittedName>
        <fullName evidence="8">ABC transporter ATP-binding protein</fullName>
    </submittedName>
</protein>
<dbReference type="EMBL" id="JAUQYP010000001">
    <property type="protein sequence ID" value="MDO8106387.1"/>
    <property type="molecule type" value="Genomic_DNA"/>
</dbReference>
<proteinExistence type="inferred from homology"/>
<organism evidence="8 9">
    <name type="scientific">Actinotalea lenta</name>
    <dbReference type="NCBI Taxonomy" id="3064654"/>
    <lineage>
        <taxon>Bacteria</taxon>
        <taxon>Bacillati</taxon>
        <taxon>Actinomycetota</taxon>
        <taxon>Actinomycetes</taxon>
        <taxon>Micrococcales</taxon>
        <taxon>Cellulomonadaceae</taxon>
        <taxon>Actinotalea</taxon>
    </lineage>
</organism>
<dbReference type="Pfam" id="PF00005">
    <property type="entry name" value="ABC_tran"/>
    <property type="match status" value="1"/>
</dbReference>
<dbReference type="InterPro" id="IPR003593">
    <property type="entry name" value="AAA+_ATPase"/>
</dbReference>
<comment type="similarity">
    <text evidence="2">Belongs to the ABC transporter superfamily.</text>
</comment>
<evidence type="ECO:0000256" key="1">
    <source>
        <dbReference type="ARBA" id="ARBA00004202"/>
    </source>
</evidence>
<evidence type="ECO:0000256" key="5">
    <source>
        <dbReference type="ARBA" id="ARBA00022840"/>
    </source>
</evidence>
<dbReference type="PROSITE" id="PS50893">
    <property type="entry name" value="ABC_TRANSPORTER_2"/>
    <property type="match status" value="1"/>
</dbReference>
<dbReference type="CDD" id="cd03230">
    <property type="entry name" value="ABC_DR_subfamily_A"/>
    <property type="match status" value="1"/>
</dbReference>
<reference evidence="8 9" key="1">
    <citation type="submission" date="2023-07" db="EMBL/GenBank/DDBJ databases">
        <title>Description of novel actinomycetes strains, isolated from tidal flat sediment.</title>
        <authorList>
            <person name="Lu C."/>
        </authorList>
    </citation>
    <scope>NUCLEOTIDE SEQUENCE [LARGE SCALE GENOMIC DNA]</scope>
    <source>
        <strain evidence="8 9">SYSU T00b441</strain>
    </source>
</reference>
<evidence type="ECO:0000313" key="9">
    <source>
        <dbReference type="Proteomes" id="UP001232536"/>
    </source>
</evidence>
<dbReference type="InterPro" id="IPR017871">
    <property type="entry name" value="ABC_transporter-like_CS"/>
</dbReference>
<dbReference type="SUPFAM" id="SSF52540">
    <property type="entry name" value="P-loop containing nucleoside triphosphate hydrolases"/>
    <property type="match status" value="1"/>
</dbReference>
<keyword evidence="3" id="KW-0813">Transport</keyword>
<evidence type="ECO:0000256" key="2">
    <source>
        <dbReference type="ARBA" id="ARBA00005417"/>
    </source>
</evidence>
<dbReference type="PANTHER" id="PTHR42711:SF5">
    <property type="entry name" value="ABC TRANSPORTER ATP-BINDING PROTEIN NATA"/>
    <property type="match status" value="1"/>
</dbReference>
<comment type="caution">
    <text evidence="8">The sequence shown here is derived from an EMBL/GenBank/DDBJ whole genome shotgun (WGS) entry which is preliminary data.</text>
</comment>
<sequence>MDDVIRTRGLVKTFGRTRALDGVDLTVARGEVHGFLGPNGAGKSTTIRVLLGLLRKDAGEATLLGGDPWHDAVALHRRLAYVPGDVHLWPTLTGGEAIDLLGELRGRSDRRRRDELVERFQLDPTKKCGTYSKGNRQKVAMVAGLAADVELFLLDEPTSGLDPLMETIFQDVVRHMRDAGATVLLSSHILAEAEALCDRISIIREGRVVESGTLAELRHLTRTSVQVTAQHPITDLAALPGVTVVSTQDARSAQLEVDTDRLGAVIERLGPRGVLSLTCSPPTLEELFLRHYGQELTAAHEHDALVAAHSRAGSEEP</sequence>
<dbReference type="PANTHER" id="PTHR42711">
    <property type="entry name" value="ABC TRANSPORTER ATP-BINDING PROTEIN"/>
    <property type="match status" value="1"/>
</dbReference>
<comment type="subcellular location">
    <subcellularLocation>
        <location evidence="1">Cell membrane</location>
        <topology evidence="1">Peripheral membrane protein</topology>
    </subcellularLocation>
</comment>
<dbReference type="InterPro" id="IPR003439">
    <property type="entry name" value="ABC_transporter-like_ATP-bd"/>
</dbReference>
<dbReference type="RefSeq" id="WP_304600059.1">
    <property type="nucleotide sequence ID" value="NZ_JAUQYO010000001.1"/>
</dbReference>
<name>A0ABT9D6D8_9CELL</name>
<evidence type="ECO:0000256" key="6">
    <source>
        <dbReference type="ARBA" id="ARBA00023251"/>
    </source>
</evidence>
<evidence type="ECO:0000259" key="7">
    <source>
        <dbReference type="PROSITE" id="PS50893"/>
    </source>
</evidence>
<dbReference type="Proteomes" id="UP001232536">
    <property type="component" value="Unassembled WGS sequence"/>
</dbReference>
<keyword evidence="6" id="KW-0046">Antibiotic resistance</keyword>